<name>A0A7K4MHF7_9ARCH</name>
<dbReference type="AlphaFoldDB" id="A0A7K4MHF7"/>
<dbReference type="Proteomes" id="UP000563820">
    <property type="component" value="Unassembled WGS sequence"/>
</dbReference>
<evidence type="ECO:0000313" key="2">
    <source>
        <dbReference type="Proteomes" id="UP000563820"/>
    </source>
</evidence>
<reference evidence="1 2" key="1">
    <citation type="journal article" date="2019" name="Environ. Microbiol.">
        <title>Genomics insights into ecotype formation of ammonia-oxidizing archaea in the deep ocean.</title>
        <authorList>
            <person name="Wang Y."/>
            <person name="Huang J.M."/>
            <person name="Cui G.J."/>
            <person name="Nunoura T."/>
            <person name="Takaki Y."/>
            <person name="Li W.L."/>
            <person name="Li J."/>
            <person name="Gao Z.M."/>
            <person name="Takai K."/>
            <person name="Zhang A.Q."/>
            <person name="Stepanauskas R."/>
        </authorList>
    </citation>
    <scope>NUCLEOTIDE SEQUENCE [LARGE SCALE GENOMIC DNA]</scope>
    <source>
        <strain evidence="1 2">T1L11</strain>
    </source>
</reference>
<protein>
    <submittedName>
        <fullName evidence="1">Uncharacterized protein</fullName>
    </submittedName>
</protein>
<proteinExistence type="predicted"/>
<comment type="caution">
    <text evidence="1">The sequence shown here is derived from an EMBL/GenBank/DDBJ whole genome shotgun (WGS) entry which is preliminary data.</text>
</comment>
<dbReference type="EMBL" id="JACATE010000004">
    <property type="protein sequence ID" value="NWJ28363.1"/>
    <property type="molecule type" value="Genomic_DNA"/>
</dbReference>
<accession>A0A7K4MHF7</accession>
<gene>
    <name evidence="1" type="ORF">HX848_03080</name>
</gene>
<evidence type="ECO:0000313" key="1">
    <source>
        <dbReference type="EMBL" id="NWJ28363.1"/>
    </source>
</evidence>
<sequence>MWLFLLEWKLSKGVLENMTCPQCSSSNVAEIFWGFPGNMDEIKEDLRNGRIILGGCVVTDHDPKLECNVCHHRWGDREDLS</sequence>
<organism evidence="1 2">
    <name type="scientific">Marine Group I thaumarchaeote</name>
    <dbReference type="NCBI Taxonomy" id="2511932"/>
    <lineage>
        <taxon>Archaea</taxon>
        <taxon>Nitrososphaerota</taxon>
        <taxon>Marine Group I</taxon>
    </lineage>
</organism>